<feature type="region of interest" description="Disordered" evidence="8">
    <location>
        <begin position="1839"/>
        <end position="2481"/>
    </location>
</feature>
<dbReference type="PROSITE" id="PS00229">
    <property type="entry name" value="TAU_MAP_1"/>
    <property type="match status" value="2"/>
</dbReference>
<accession>A0A7M4E0K9</accession>
<keyword evidence="2 7" id="KW-0963">Cytoplasm</keyword>
<feature type="compositionally biased region" description="Polar residues" evidence="8">
    <location>
        <begin position="2301"/>
        <end position="2324"/>
    </location>
</feature>
<feature type="region of interest" description="Disordered" evidence="8">
    <location>
        <begin position="472"/>
        <end position="534"/>
    </location>
</feature>
<feature type="compositionally biased region" description="Basic and acidic residues" evidence="8">
    <location>
        <begin position="2088"/>
        <end position="2104"/>
    </location>
</feature>
<sequence length="2481" mass="263689">MADLDNNLSLADALTEPPPEIEPEIKRDFIATLEAEKFDDVVGETVGKTDYVPLLDDDDDDDDAKAGNQDQKSKSHTEGVQVQLPHGGIMDEKLSHKEFMDHKETWAMDERDLCFEPQAVFKPMEATEPGLMYREVDLSDLIIPSETQNFPPLAEHVEASKEVHAPYAAMVGSEQPSSKGSYFAAEALDSSVFPMDSAAEYLQERAAPARDRVPEEPWFGSHYAEETPEASFFEPAAPIRVPEAAEQCLPESSIADAPFLVAEPTEETKTTAAPQEATPADPAASVPVADAGSVPAFAADSWAAPAVDAGTAPALDPWSAGSAPPADLWSLPPANVASAPTMDSWAVPAAGPWVAPSVPVPAADAGSSPAACVPTTEAGAVSAMEELLMFDHSIEQQGPALHMPPAESSAPFVIKEQEVPVSEVSVPGAEHIPVLAKLEDKIPSPSQHLPEPVTCVPEPAAEAKEPLTIAEAKETLPEKSAPLGDFTPVEKPKEEPENGHVQHLEPVHDKPPQEPTGVPTAQVRQASKSSERRFGRTVPFADVPEELLVGLPHQKSTDPFSVAECGYVTGMPPRTRTPHKKAAGQLSSVPSEFVDSQRDVQRESWDSEGSPVIIKKKKKKPKQKRSQQPRTAELGEENVGASKCLKAPPLVLEPQKPEVFFPLPTGEHLTVSGEWQGMGASDMARNTKTESKSCFLDNPDVVSGSAAGQQEEPLKHPLHAKTGEAVKAEEMKDDSLMLQSKGRRKRVPSEQPGCKTEQTKMGEPSSAPIQLKPLERSPVGKNEKKEYKELEYSDLKAPLSESISLNQVESPSEAKPAEIFPSHKSQEAKYTSPKAGEANVTVPSEIQTPSGALMDEKPKKKGSDGKNKKAENGISKQAAILDTKAQVTELPDVLKTVDKIEGADSSVKSMQVGVSTSEELLKATTDITKGPFLPLVEEKPKEDAAAESRKAGISFSEQPCLWEIKTDAVKLPAPAQPGDKAMGAHVTDESKETGFAALELRTVTDPSIAVVTDKPKKRGGEGRSRKIKTSSELPGLLEATDTSKVTAVVETDDKTKDSSFIERGRETAEHLLEKITYPSAPKAADKPKKRTGDGKSKKVEKTYFQQPIFLEAKADPSGLSAVVETDDKTKEISFDNKSKGSGLTTVEHLLEGGTDATQVQGPTTLVAEKWQEDIAGKGDLSLSEQTFVLEAKTDAARLPASAERVGKTKGGSMMEKNKDSEFGALEQLPMTGSSAMPVVDKPRKRGSDGRRKKSDRSAFEQALSLETKVEARNLPAVVQTAETPKDTAFADRGKESDSSRAECPLESLTDTAKVHVPIAEPVQEKPKIQGSDGKSLCENLGPSDPKMDTAKPEMVIQSKETLPIEKGKEPDFAVLEPLVEDRTDIAKAHAPIPEVMTEKPKKKAVGVKSKKVESRPEPHAALEAKMDQGKSPGMAEKVDATGKVKEVDFAALESLLEDLTDTAKVQAPIMLLEAEKTELDGKGKGAKAEAGLEQPFFLQPRAGAAGLSGSGAETGDKMTGVPCPEKIKGAGFTLFEYPAVADPSPGLVTDKSKKRGSEGKNKRVKNASDRPVVETKPDKRHVQPPLVAELEYRMEEMGFVDENRNIRNFPPGHQMLWDDKVDLFAPFTQAGAASFGQTSKVCSDQNQGLESSFPEHPAEDGRSKVLPLPEVALEDTGRESRTRDKKGKYKQKPYEHPVKLESKGAGAEASSSGTEGDKAQETAADRAVTGKPLSPGCRVDQDAEVGRDDVHVPTLAEKDDKEISITDKKQSEHTSLDLVVQEADPKNETVLPGAKVTDKVGGTGFVVEKGLGSVAPECPMLWENKAEAVLAAALVENKAEGTGLSEPSLPESSRGSGNEAEVADAAHAAGRGAPPEDVSPVDAVKGHCEPPREDGAAELEAGLKDGRALKPEKDKPADLMQKKVAGSGQKVVKEKKKEEKVKATEQIKGYMRPTKSRGLPAPPPRPAVQEREKQRQLKTNGMNRQRHERAKPEEIKSVETVTGSDITAPPNKELPPSPEKKTKPSASTPSTKPAAEKARPLSATSPKRPASTTPGQNKKSTSPTTGPAAATPKRPATGTPRPSTLTAKDTKPKVAEAKSTEKRTSLSKPASATTPRTSVKSTPAAPRTTAASPVTTTSSMKNTSVSPPKRPTSIKTETKPADAKKTPVKSPSADLSRPRSAPGNSLKSSTTTSTATTPTTTMTSPGVATSRPKPKPAATRPATASSANADAKKPLAAKAPLKTSTTSKPSRPTSSVSAPDLKNVRSKIGSTDNIKHQPGGGKGKVEKKPESAGAARKPESNAVSKMATTKTTVTKESAQKQPNGKVQIVSKKANYSHVQSKCGSKDNIKHVPGGGNVQIQTKKVDLSKVSSKCGSKTTIKHKPGGGDIKIENQKLNSKEKAQAKAGSVDSTGQTPTEGPVKAEESKEAAPPAVAPLDGAAAVPPAGGNTQENGVGPAVPAAAGGGDQRDSQSFDTQIQETN</sequence>
<keyword evidence="5" id="KW-0677">Repeat</keyword>
<feature type="compositionally biased region" description="Polar residues" evidence="8">
    <location>
        <begin position="1635"/>
        <end position="1650"/>
    </location>
</feature>
<dbReference type="Pfam" id="PF00418">
    <property type="entry name" value="Tubulin-binding"/>
    <property type="match status" value="3"/>
</dbReference>
<feature type="compositionally biased region" description="Basic and acidic residues" evidence="8">
    <location>
        <begin position="1410"/>
        <end position="1428"/>
    </location>
</feature>
<dbReference type="GO" id="GO:0000226">
    <property type="term" value="P:microtubule cytoskeleton organization"/>
    <property type="evidence" value="ECO:0007669"/>
    <property type="project" value="TreeGrafter"/>
</dbReference>
<feature type="region of interest" description="Disordered" evidence="8">
    <location>
        <begin position="571"/>
        <end position="638"/>
    </location>
</feature>
<feature type="compositionally biased region" description="Basic and acidic residues" evidence="8">
    <location>
        <begin position="1884"/>
        <end position="1921"/>
    </location>
</feature>
<dbReference type="Ensembl" id="ENSCPRT00005002905.1">
    <property type="protein sequence ID" value="ENSCPRP00005002497.1"/>
    <property type="gene ID" value="ENSCPRG00005001814.1"/>
</dbReference>
<dbReference type="GO" id="GO:0031175">
    <property type="term" value="P:neuron projection development"/>
    <property type="evidence" value="ECO:0007669"/>
    <property type="project" value="TreeGrafter"/>
</dbReference>
<evidence type="ECO:0000256" key="7">
    <source>
        <dbReference type="RuleBase" id="RU000686"/>
    </source>
</evidence>
<evidence type="ECO:0000256" key="3">
    <source>
        <dbReference type="ARBA" id="ARBA00022553"/>
    </source>
</evidence>
<feature type="compositionally biased region" description="Basic residues" evidence="8">
    <location>
        <begin position="1400"/>
        <end position="1409"/>
    </location>
</feature>
<feature type="compositionally biased region" description="Basic and acidic residues" evidence="8">
    <location>
        <begin position="721"/>
        <end position="735"/>
    </location>
</feature>
<feature type="compositionally biased region" description="Polar residues" evidence="8">
    <location>
        <begin position="801"/>
        <end position="810"/>
    </location>
</feature>
<evidence type="ECO:0000256" key="2">
    <source>
        <dbReference type="ARBA" id="ARBA00022490"/>
    </source>
</evidence>
<feature type="compositionally biased region" description="Basic and acidic residues" evidence="8">
    <location>
        <begin position="854"/>
        <end position="871"/>
    </location>
</feature>
<feature type="compositionally biased region" description="Basic and acidic residues" evidence="8">
    <location>
        <begin position="488"/>
        <end position="512"/>
    </location>
</feature>
<feature type="compositionally biased region" description="Basic and acidic residues" evidence="8">
    <location>
        <begin position="1715"/>
        <end position="1724"/>
    </location>
</feature>
<feature type="region of interest" description="Disordered" evidence="8">
    <location>
        <begin position="264"/>
        <end position="285"/>
    </location>
</feature>
<keyword evidence="4 7" id="KW-0493">Microtubule</keyword>
<protein>
    <recommendedName>
        <fullName evidence="7">Microtubule-associated protein</fullName>
    </recommendedName>
</protein>
<feature type="region of interest" description="Disordered" evidence="8">
    <location>
        <begin position="1200"/>
        <end position="1351"/>
    </location>
</feature>
<feature type="region of interest" description="Disordered" evidence="8">
    <location>
        <begin position="1635"/>
        <end position="1783"/>
    </location>
</feature>
<dbReference type="OMA" id="DMRIGHI"/>
<dbReference type="InterPro" id="IPR027324">
    <property type="entry name" value="MAP2/MAP4/Tau"/>
</dbReference>
<feature type="compositionally biased region" description="Low complexity" evidence="8">
    <location>
        <begin position="1703"/>
        <end position="1714"/>
    </location>
</feature>
<dbReference type="GO" id="GO:0005874">
    <property type="term" value="C:microtubule"/>
    <property type="evidence" value="ECO:0007669"/>
    <property type="project" value="UniProtKB-KW"/>
</dbReference>
<dbReference type="InterPro" id="IPR001084">
    <property type="entry name" value="MAP_tubulin-bd_rpt"/>
</dbReference>
<feature type="compositionally biased region" description="Low complexity" evidence="8">
    <location>
        <begin position="2059"/>
        <end position="2082"/>
    </location>
</feature>
<evidence type="ECO:0000313" key="9">
    <source>
        <dbReference type="Ensembl" id="ENSCPRP00005002497.1"/>
    </source>
</evidence>
<feature type="compositionally biased region" description="Polar residues" evidence="8">
    <location>
        <begin position="2368"/>
        <end position="2377"/>
    </location>
</feature>
<feature type="compositionally biased region" description="Low complexity" evidence="8">
    <location>
        <begin position="2121"/>
        <end position="2139"/>
    </location>
</feature>
<evidence type="ECO:0000256" key="1">
    <source>
        <dbReference type="ARBA" id="ARBA00004245"/>
    </source>
</evidence>
<feature type="region of interest" description="Disordered" evidence="8">
    <location>
        <begin position="49"/>
        <end position="87"/>
    </location>
</feature>
<feature type="compositionally biased region" description="Basic residues" evidence="8">
    <location>
        <begin position="614"/>
        <end position="627"/>
    </location>
</feature>
<reference evidence="9" key="1">
    <citation type="submission" date="2025-08" db="UniProtKB">
        <authorList>
            <consortium name="Ensembl"/>
        </authorList>
    </citation>
    <scope>IDENTIFICATION</scope>
</reference>
<dbReference type="PANTHER" id="PTHR11501">
    <property type="entry name" value="MICROTUBULE-ASSOCIATED PROTEIN"/>
    <property type="match status" value="1"/>
</dbReference>
<name>A0A7M4E0K9_CROPO</name>
<dbReference type="GO" id="GO:0008017">
    <property type="term" value="F:microtubule binding"/>
    <property type="evidence" value="ECO:0007669"/>
    <property type="project" value="InterPro"/>
</dbReference>
<feature type="compositionally biased region" description="Low complexity" evidence="8">
    <location>
        <begin position="1"/>
        <end position="14"/>
    </location>
</feature>
<keyword evidence="10" id="KW-1185">Reference proteome</keyword>
<feature type="compositionally biased region" description="Low complexity" evidence="8">
    <location>
        <begin position="270"/>
        <end position="285"/>
    </location>
</feature>
<evidence type="ECO:0000256" key="4">
    <source>
        <dbReference type="ARBA" id="ARBA00022701"/>
    </source>
</evidence>
<evidence type="ECO:0000256" key="6">
    <source>
        <dbReference type="ARBA" id="ARBA00023212"/>
    </source>
</evidence>
<reference evidence="9" key="2">
    <citation type="submission" date="2025-09" db="UniProtKB">
        <authorList>
            <consortium name="Ensembl"/>
        </authorList>
    </citation>
    <scope>IDENTIFICATION</scope>
</reference>
<keyword evidence="3" id="KW-0597">Phosphoprotein</keyword>
<feature type="compositionally biased region" description="Basic and acidic residues" evidence="8">
    <location>
        <begin position="936"/>
        <end position="950"/>
    </location>
</feature>
<feature type="compositionally biased region" description="Basic and acidic residues" evidence="8">
    <location>
        <begin position="1931"/>
        <end position="1945"/>
    </location>
</feature>
<feature type="region of interest" description="Disordered" evidence="8">
    <location>
        <begin position="1545"/>
        <end position="1581"/>
    </location>
</feature>
<feature type="region of interest" description="Disordered" evidence="8">
    <location>
        <begin position="1390"/>
        <end position="1438"/>
    </location>
</feature>
<feature type="compositionally biased region" description="Low complexity" evidence="8">
    <location>
        <begin position="1859"/>
        <end position="1873"/>
    </location>
</feature>
<feature type="compositionally biased region" description="Polar residues" evidence="8">
    <location>
        <begin position="2106"/>
        <end position="2120"/>
    </location>
</feature>
<comment type="subcellular location">
    <subcellularLocation>
        <location evidence="1 7">Cytoplasm</location>
        <location evidence="1 7">Cytoskeleton</location>
    </subcellularLocation>
</comment>
<dbReference type="Proteomes" id="UP000594220">
    <property type="component" value="Unplaced"/>
</dbReference>
<evidence type="ECO:0000256" key="5">
    <source>
        <dbReference type="ARBA" id="ARBA00022737"/>
    </source>
</evidence>
<feature type="compositionally biased region" description="Polar residues" evidence="8">
    <location>
        <begin position="2042"/>
        <end position="2058"/>
    </location>
</feature>
<feature type="compositionally biased region" description="Basic and acidic residues" evidence="8">
    <location>
        <begin position="1739"/>
        <end position="1775"/>
    </location>
</feature>
<organism evidence="9 10">
    <name type="scientific">Crocodylus porosus</name>
    <name type="common">Saltwater crocodile</name>
    <name type="synonym">Estuarine crocodile</name>
    <dbReference type="NCBI Taxonomy" id="8502"/>
    <lineage>
        <taxon>Eukaryota</taxon>
        <taxon>Metazoa</taxon>
        <taxon>Chordata</taxon>
        <taxon>Craniata</taxon>
        <taxon>Vertebrata</taxon>
        <taxon>Euteleostomi</taxon>
        <taxon>Archelosauria</taxon>
        <taxon>Archosauria</taxon>
        <taxon>Crocodylia</taxon>
        <taxon>Longirostres</taxon>
        <taxon>Crocodylidae</taxon>
        <taxon>Crocodylus</taxon>
    </lineage>
</organism>
<feature type="compositionally biased region" description="Polar residues" evidence="8">
    <location>
        <begin position="2472"/>
        <end position="2481"/>
    </location>
</feature>
<feature type="compositionally biased region" description="Basic and acidic residues" evidence="8">
    <location>
        <begin position="595"/>
        <end position="605"/>
    </location>
</feature>
<evidence type="ECO:0000313" key="10">
    <source>
        <dbReference type="Proteomes" id="UP000594220"/>
    </source>
</evidence>
<feature type="compositionally biased region" description="Basic and acidic residues" evidence="8">
    <location>
        <begin position="1555"/>
        <end position="1581"/>
    </location>
</feature>
<feature type="compositionally biased region" description="Polar residues" evidence="8">
    <location>
        <begin position="841"/>
        <end position="850"/>
    </location>
</feature>
<feature type="compositionally biased region" description="Basic and acidic residues" evidence="8">
    <location>
        <begin position="1083"/>
        <end position="1097"/>
    </location>
</feature>
<feature type="compositionally biased region" description="Basic and acidic residues" evidence="8">
    <location>
        <begin position="2156"/>
        <end position="2165"/>
    </location>
</feature>
<feature type="compositionally biased region" description="Basic and acidic residues" evidence="8">
    <location>
        <begin position="1283"/>
        <end position="1300"/>
    </location>
</feature>
<feature type="region of interest" description="Disordered" evidence="8">
    <location>
        <begin position="1"/>
        <end position="22"/>
    </location>
</feature>
<gene>
    <name evidence="9" type="primary">LOC109305793</name>
</gene>
<feature type="region of interest" description="Disordered" evidence="8">
    <location>
        <begin position="1075"/>
        <end position="1097"/>
    </location>
</feature>
<feature type="compositionally biased region" description="Low complexity" evidence="8">
    <location>
        <begin position="2234"/>
        <end position="2258"/>
    </location>
</feature>
<proteinExistence type="predicted"/>
<feature type="compositionally biased region" description="Basic and acidic residues" evidence="8">
    <location>
        <begin position="2388"/>
        <end position="2402"/>
    </location>
</feature>
<feature type="region of interest" description="Disordered" evidence="8">
    <location>
        <begin position="1010"/>
        <end position="1039"/>
    </location>
</feature>
<keyword evidence="6 7" id="KW-0206">Cytoskeleton</keyword>
<feature type="compositionally biased region" description="Low complexity" evidence="8">
    <location>
        <begin position="2188"/>
        <end position="2227"/>
    </location>
</feature>
<evidence type="ECO:0000256" key="8">
    <source>
        <dbReference type="SAM" id="MobiDB-lite"/>
    </source>
</evidence>
<feature type="region of interest" description="Disordered" evidence="8">
    <location>
        <begin position="682"/>
        <end position="882"/>
    </location>
</feature>
<dbReference type="GeneTree" id="ENSGT00940000159742"/>
<dbReference type="GO" id="GO:0043005">
    <property type="term" value="C:neuron projection"/>
    <property type="evidence" value="ECO:0007669"/>
    <property type="project" value="TreeGrafter"/>
</dbReference>
<dbReference type="PANTHER" id="PTHR11501:SF16">
    <property type="entry name" value="MICROTUBULE-ASSOCIATED PROTEIN 4"/>
    <property type="match status" value="1"/>
</dbReference>
<dbReference type="PROSITE" id="PS51491">
    <property type="entry name" value="TAU_MAP_2"/>
    <property type="match status" value="3"/>
</dbReference>
<feature type="compositionally biased region" description="Basic and acidic residues" evidence="8">
    <location>
        <begin position="1692"/>
        <end position="1702"/>
    </location>
</feature>
<feature type="compositionally biased region" description="Basic and acidic residues" evidence="8">
    <location>
        <begin position="781"/>
        <end position="794"/>
    </location>
</feature>
<feature type="region of interest" description="Disordered" evidence="8">
    <location>
        <begin position="933"/>
        <end position="952"/>
    </location>
</feature>